<sequence>MQWNGRFTVTSREDFLRRVRDALEALPNDERMVPVPRNYQRNAPVPSAEDQAEIVELFIDRLKHHGAQVHRVGADDIPGAIDSALRAHGARSALAPDGLPEHWLRRWELTGEHRVLDDQPHLSILDRERSDAVVTGCAGAVADAGTLILDGGPGQCRRDAAVLADCHICVVRVEQIDYSLPQVLDKLDPRRSITWFGGPTAMTDPEADSGKVGGVIEETERRLVVVIVG</sequence>
<evidence type="ECO:0000313" key="2">
    <source>
        <dbReference type="EMBL" id="SUA41284.1"/>
    </source>
</evidence>
<dbReference type="InterPro" id="IPR003741">
    <property type="entry name" value="LUD_dom"/>
</dbReference>
<evidence type="ECO:0000313" key="3">
    <source>
        <dbReference type="Proteomes" id="UP000255082"/>
    </source>
</evidence>
<dbReference type="Proteomes" id="UP000255082">
    <property type="component" value="Unassembled WGS sequence"/>
</dbReference>
<dbReference type="EMBL" id="UGRU01000001">
    <property type="protein sequence ID" value="SUA41284.1"/>
    <property type="molecule type" value="Genomic_DNA"/>
</dbReference>
<dbReference type="AlphaFoldDB" id="A0A378WLJ1"/>
<dbReference type="PANTHER" id="PTHR43682">
    <property type="entry name" value="LACTATE UTILIZATION PROTEIN C"/>
    <property type="match status" value="1"/>
</dbReference>
<dbReference type="PANTHER" id="PTHR43682:SF1">
    <property type="entry name" value="LACTATE UTILIZATION PROTEIN C"/>
    <property type="match status" value="1"/>
</dbReference>
<gene>
    <name evidence="2" type="ORF">NCTC13184_00620</name>
</gene>
<dbReference type="SUPFAM" id="SSF100950">
    <property type="entry name" value="NagB/RpiA/CoA transferase-like"/>
    <property type="match status" value="1"/>
</dbReference>
<feature type="domain" description="LUD" evidence="1">
    <location>
        <begin position="56"/>
        <end position="189"/>
    </location>
</feature>
<reference evidence="2 3" key="1">
    <citation type="submission" date="2018-06" db="EMBL/GenBank/DDBJ databases">
        <authorList>
            <consortium name="Pathogen Informatics"/>
            <person name="Doyle S."/>
        </authorList>
    </citation>
    <scope>NUCLEOTIDE SEQUENCE [LARGE SCALE GENOMIC DNA]</scope>
    <source>
        <strain evidence="2 3">NCTC13184</strain>
    </source>
</reference>
<dbReference type="InterPro" id="IPR024185">
    <property type="entry name" value="FTHF_cligase-like_sf"/>
</dbReference>
<protein>
    <submittedName>
        <fullName evidence="2">Uncharacterized ACR, YkgG family COG1556</fullName>
    </submittedName>
</protein>
<dbReference type="InterPro" id="IPR037171">
    <property type="entry name" value="NagB/RpiA_transferase-like"/>
</dbReference>
<accession>A0A378WLJ1</accession>
<dbReference type="Gene3D" id="3.40.50.10420">
    <property type="entry name" value="NagB/RpiA/CoA transferase-like"/>
    <property type="match status" value="1"/>
</dbReference>
<dbReference type="Pfam" id="PF02589">
    <property type="entry name" value="LUD_dom"/>
    <property type="match status" value="1"/>
</dbReference>
<organism evidence="2 3">
    <name type="scientific">Nocardia africana</name>
    <dbReference type="NCBI Taxonomy" id="134964"/>
    <lineage>
        <taxon>Bacteria</taxon>
        <taxon>Bacillati</taxon>
        <taxon>Actinomycetota</taxon>
        <taxon>Actinomycetes</taxon>
        <taxon>Mycobacteriales</taxon>
        <taxon>Nocardiaceae</taxon>
        <taxon>Nocardia</taxon>
    </lineage>
</organism>
<evidence type="ECO:0000259" key="1">
    <source>
        <dbReference type="Pfam" id="PF02589"/>
    </source>
</evidence>
<proteinExistence type="predicted"/>
<name>A0A378WLJ1_9NOCA</name>